<keyword evidence="7 14" id="KW-0675">Receptor</keyword>
<feature type="domain" description="Death" evidence="12">
    <location>
        <begin position="674"/>
        <end position="740"/>
    </location>
</feature>
<comment type="subcellular location">
    <subcellularLocation>
        <location evidence="1">Membrane</location>
    </subcellularLocation>
</comment>
<evidence type="ECO:0000259" key="12">
    <source>
        <dbReference type="PROSITE" id="PS50017"/>
    </source>
</evidence>
<dbReference type="Pfam" id="PF00531">
    <property type="entry name" value="Death"/>
    <property type="match status" value="1"/>
</dbReference>
<dbReference type="PROSITE" id="PS00652">
    <property type="entry name" value="TNFR_NGFR_1"/>
    <property type="match status" value="1"/>
</dbReference>
<feature type="region of interest" description="Disordered" evidence="10">
    <location>
        <begin position="472"/>
        <end position="493"/>
    </location>
</feature>
<evidence type="ECO:0000256" key="9">
    <source>
        <dbReference type="PROSITE-ProRule" id="PRU00206"/>
    </source>
</evidence>
<evidence type="ECO:0000256" key="3">
    <source>
        <dbReference type="ARBA" id="ARBA00022729"/>
    </source>
</evidence>
<feature type="repeat" description="TNFR-Cys" evidence="9">
    <location>
        <begin position="378"/>
        <end position="419"/>
    </location>
</feature>
<dbReference type="PANTHER" id="PTHR46330">
    <property type="entry name" value="TUMOR NECROSIS FACTOR RECEPTOR SUPERFAMILY MEMBER 10B"/>
    <property type="match status" value="1"/>
</dbReference>
<evidence type="ECO:0000259" key="13">
    <source>
        <dbReference type="PROSITE" id="PS50050"/>
    </source>
</evidence>
<dbReference type="PANTHER" id="PTHR46330:SF1">
    <property type="entry name" value="TUMOR NECROSIS FACTOR RECEPTOR SUPERFAMILY MEMBER 10B"/>
    <property type="match status" value="1"/>
</dbReference>
<evidence type="ECO:0000256" key="6">
    <source>
        <dbReference type="ARBA" id="ARBA00023157"/>
    </source>
</evidence>
<organism evidence="14 15">
    <name type="scientific">Galemys pyrenaicus</name>
    <name type="common">Iberian desman</name>
    <name type="synonym">Pyrenean desman</name>
    <dbReference type="NCBI Taxonomy" id="202257"/>
    <lineage>
        <taxon>Eukaryota</taxon>
        <taxon>Metazoa</taxon>
        <taxon>Chordata</taxon>
        <taxon>Craniata</taxon>
        <taxon>Vertebrata</taxon>
        <taxon>Euteleostomi</taxon>
        <taxon>Mammalia</taxon>
        <taxon>Eutheria</taxon>
        <taxon>Laurasiatheria</taxon>
        <taxon>Eulipotyphla</taxon>
        <taxon>Talpidae</taxon>
        <taxon>Galemys</taxon>
    </lineage>
</organism>
<evidence type="ECO:0000256" key="7">
    <source>
        <dbReference type="ARBA" id="ARBA00023170"/>
    </source>
</evidence>
<dbReference type="EMBL" id="JAGFMF010011638">
    <property type="protein sequence ID" value="KAG8518188.1"/>
    <property type="molecule type" value="Genomic_DNA"/>
</dbReference>
<dbReference type="CDD" id="cd10580">
    <property type="entry name" value="TNFRSF10"/>
    <property type="match status" value="1"/>
</dbReference>
<dbReference type="CDD" id="cd08315">
    <property type="entry name" value="Death_TRAILR_DR4_DR5"/>
    <property type="match status" value="1"/>
</dbReference>
<keyword evidence="6 9" id="KW-1015">Disulfide bond</keyword>
<sequence>MSCLFAGATGRASALGLQDPQFPRPVGPASSEYSPRFLFREGASGGHEGTGSGGAAAGVFAWSLTAGSCPGMCRRAKLGKEQRDPQGRALAPRYRGGCRRGRSPARPASRDSYVTCHLRAPCAGKPRTPQPARVLAPCAASGGRVASPPQTELLGGEVSTSTLKKSLVMASVSFLRTVSRMQLRRKRDAKIKFVARNRWLEHRCSDWALGHPYPVKEALGETGVEAGSGQKAVVRARFLSPPLLESRDKSRCTTPRSQFAPFPVPVRLVSSAPECPDQLPHCMEQRGGHALAASGVTTARFPARRVAGRARLRLPSPGVLILVVFGVLLLVASSSPVNIKAYRFREQLASPREQNFSPQEIGCPAGYHVSEDGTDCVPCTSGYDFTKYRNTQLSCLRCRTCRSEEEEVSPCTTTTDRVCQCKAGFFTEEDSPEMCQPCTRRCPAGMVVDTPCTNHSDLKCISRESGTWEGRVTAVPGEPLTDSAPPPSPPSGNGSSWITTVITVVSVGALAAGVLLCALIYLYKRCLPHVHTCPQHCLQRGGCAEWALPTAEVDTFSLLGTSVYHKCLHKGFCLGHGKEPGALDNARNNILSNRDSLSSEGCEQDPEGQQQAEPPGVPEQTPREAEPLLAAAETGESRKKRRRLVPVGVEDATYSLTQSFDYFTREVPLPSGNRLMRKLGLKENDIQQARSQAQDPREALYQMLLLWHNVNGREVSVNTLLDALEAIKERLAKEEIEKQLVSAGIYTYEDNDSSLS</sequence>
<dbReference type="InterPro" id="IPR001368">
    <property type="entry name" value="TNFR/NGFR_Cys_rich_reg"/>
</dbReference>
<dbReference type="SMART" id="SM00208">
    <property type="entry name" value="TNFR"/>
    <property type="match status" value="2"/>
</dbReference>
<dbReference type="OrthoDB" id="9417953at2759"/>
<dbReference type="InterPro" id="IPR011029">
    <property type="entry name" value="DEATH-like_dom_sf"/>
</dbReference>
<dbReference type="FunFam" id="2.10.50.10:FF:000004">
    <property type="entry name" value="Tumor necrosis factor receptor superfamily member 6"/>
    <property type="match status" value="1"/>
</dbReference>
<dbReference type="Pfam" id="PF00020">
    <property type="entry name" value="TNFR_c6"/>
    <property type="match status" value="2"/>
</dbReference>
<evidence type="ECO:0000256" key="10">
    <source>
        <dbReference type="SAM" id="MobiDB-lite"/>
    </source>
</evidence>
<dbReference type="InterPro" id="IPR034029">
    <property type="entry name" value="TNFRSF10A/B_death"/>
</dbReference>
<evidence type="ECO:0000256" key="2">
    <source>
        <dbReference type="ARBA" id="ARBA00022703"/>
    </source>
</evidence>
<dbReference type="PRINTS" id="PR01956">
    <property type="entry name" value="TNFACTORR10"/>
</dbReference>
<accession>A0A8J6ACJ1</accession>
<dbReference type="InterPro" id="IPR020465">
    <property type="entry name" value="TNFR_10"/>
</dbReference>
<dbReference type="GO" id="GO:0009986">
    <property type="term" value="C:cell surface"/>
    <property type="evidence" value="ECO:0007669"/>
    <property type="project" value="TreeGrafter"/>
</dbReference>
<dbReference type="PROSITE" id="PS50050">
    <property type="entry name" value="TNFR_NGFR_2"/>
    <property type="match status" value="2"/>
</dbReference>
<feature type="transmembrane region" description="Helical" evidence="11">
    <location>
        <begin position="319"/>
        <end position="339"/>
    </location>
</feature>
<dbReference type="GO" id="GO:0004888">
    <property type="term" value="F:transmembrane signaling receptor activity"/>
    <property type="evidence" value="ECO:0007669"/>
    <property type="project" value="UniProtKB-ARBA"/>
</dbReference>
<reference evidence="14" key="1">
    <citation type="journal article" date="2021" name="Evol. Appl.">
        <title>The genome of the Pyrenean desman and the effects of bottlenecks and inbreeding on the genomic landscape of an endangered species.</title>
        <authorList>
            <person name="Escoda L."/>
            <person name="Castresana J."/>
        </authorList>
    </citation>
    <scope>NUCLEOTIDE SEQUENCE</scope>
    <source>
        <strain evidence="14">IBE-C5619</strain>
    </source>
</reference>
<evidence type="ECO:0000256" key="11">
    <source>
        <dbReference type="SAM" id="Phobius"/>
    </source>
</evidence>
<dbReference type="SUPFAM" id="SSF57586">
    <property type="entry name" value="TNF receptor-like"/>
    <property type="match status" value="2"/>
</dbReference>
<keyword evidence="15" id="KW-1185">Reference proteome</keyword>
<feature type="compositionally biased region" description="Polar residues" evidence="10">
    <location>
        <begin position="594"/>
        <end position="612"/>
    </location>
</feature>
<proteinExistence type="predicted"/>
<dbReference type="InterPro" id="IPR052491">
    <property type="entry name" value="TNFRSF10"/>
</dbReference>
<feature type="disulfide bond" evidence="9">
    <location>
        <begin position="442"/>
        <end position="460"/>
    </location>
</feature>
<dbReference type="InterPro" id="IPR000488">
    <property type="entry name" value="Death_dom"/>
</dbReference>
<dbReference type="Proteomes" id="UP000700334">
    <property type="component" value="Unassembled WGS sequence"/>
</dbReference>
<feature type="region of interest" description="Disordered" evidence="10">
    <location>
        <begin position="594"/>
        <end position="623"/>
    </location>
</feature>
<evidence type="ECO:0000313" key="14">
    <source>
        <dbReference type="EMBL" id="KAG8518188.1"/>
    </source>
</evidence>
<dbReference type="AlphaFoldDB" id="A0A8J6ACJ1"/>
<feature type="region of interest" description="Disordered" evidence="10">
    <location>
        <begin position="78"/>
        <end position="110"/>
    </location>
</feature>
<feature type="disulfide bond" evidence="9">
    <location>
        <begin position="401"/>
        <end position="419"/>
    </location>
</feature>
<evidence type="ECO:0000256" key="1">
    <source>
        <dbReference type="ARBA" id="ARBA00004370"/>
    </source>
</evidence>
<comment type="caution">
    <text evidence="9">Lacks conserved residue(s) required for the propagation of feature annotation.</text>
</comment>
<protein>
    <submittedName>
        <fullName evidence="14">Tumor necrosis factor receptor superfamily member 10B</fullName>
    </submittedName>
</protein>
<keyword evidence="5 11" id="KW-0472">Membrane</keyword>
<dbReference type="PROSITE" id="PS50017">
    <property type="entry name" value="DEATH_DOMAIN"/>
    <property type="match status" value="1"/>
</dbReference>
<feature type="domain" description="TNFR-Cys" evidence="13">
    <location>
        <begin position="420"/>
        <end position="460"/>
    </location>
</feature>
<dbReference type="GO" id="GO:0045569">
    <property type="term" value="F:TRAIL binding"/>
    <property type="evidence" value="ECO:0007669"/>
    <property type="project" value="InterPro"/>
</dbReference>
<evidence type="ECO:0000256" key="8">
    <source>
        <dbReference type="ARBA" id="ARBA00023180"/>
    </source>
</evidence>
<dbReference type="SUPFAM" id="SSF47986">
    <property type="entry name" value="DEATH domain"/>
    <property type="match status" value="1"/>
</dbReference>
<keyword evidence="4" id="KW-0677">Repeat</keyword>
<dbReference type="Gene3D" id="2.10.50.10">
    <property type="entry name" value="Tumor Necrosis Factor Receptor, subunit A, domain 2"/>
    <property type="match status" value="3"/>
</dbReference>
<gene>
    <name evidence="14" type="ORF">J0S82_005375</name>
</gene>
<evidence type="ECO:0000313" key="15">
    <source>
        <dbReference type="Proteomes" id="UP000700334"/>
    </source>
</evidence>
<dbReference type="GO" id="GO:0036462">
    <property type="term" value="P:TRAIL-activated apoptotic signaling pathway"/>
    <property type="evidence" value="ECO:0007669"/>
    <property type="project" value="TreeGrafter"/>
</dbReference>
<keyword evidence="3" id="KW-0732">Signal</keyword>
<evidence type="ECO:0000256" key="4">
    <source>
        <dbReference type="ARBA" id="ARBA00022737"/>
    </source>
</evidence>
<name>A0A8J6ACJ1_GALPY</name>
<dbReference type="Gene3D" id="1.10.533.10">
    <property type="entry name" value="Death Domain, Fas"/>
    <property type="match status" value="1"/>
</dbReference>
<keyword evidence="11" id="KW-0812">Transmembrane</keyword>
<feature type="repeat" description="TNFR-Cys" evidence="9">
    <location>
        <begin position="420"/>
        <end position="460"/>
    </location>
</feature>
<keyword evidence="2" id="KW-0053">Apoptosis</keyword>
<dbReference type="InterPro" id="IPR034024">
    <property type="entry name" value="TNFRSF10_N"/>
</dbReference>
<feature type="domain" description="TNFR-Cys" evidence="13">
    <location>
        <begin position="378"/>
        <end position="419"/>
    </location>
</feature>
<dbReference type="GO" id="GO:0043065">
    <property type="term" value="P:positive regulation of apoptotic process"/>
    <property type="evidence" value="ECO:0007669"/>
    <property type="project" value="TreeGrafter"/>
</dbReference>
<feature type="disulfide bond" evidence="9">
    <location>
        <begin position="398"/>
        <end position="411"/>
    </location>
</feature>
<dbReference type="SMART" id="SM00005">
    <property type="entry name" value="DEATH"/>
    <property type="match status" value="1"/>
</dbReference>
<dbReference type="GO" id="GO:0005886">
    <property type="term" value="C:plasma membrane"/>
    <property type="evidence" value="ECO:0007669"/>
    <property type="project" value="TreeGrafter"/>
</dbReference>
<keyword evidence="8" id="KW-0325">Glycoprotein</keyword>
<evidence type="ECO:0000256" key="5">
    <source>
        <dbReference type="ARBA" id="ARBA00023136"/>
    </source>
</evidence>
<feature type="transmembrane region" description="Helical" evidence="11">
    <location>
        <begin position="497"/>
        <end position="523"/>
    </location>
</feature>
<keyword evidence="11" id="KW-1133">Transmembrane helix</keyword>
<comment type="caution">
    <text evidence="14">The sequence shown here is derived from an EMBL/GenBank/DDBJ whole genome shotgun (WGS) entry which is preliminary data.</text>
</comment>